<proteinExistence type="predicted"/>
<evidence type="ECO:0000256" key="1">
    <source>
        <dbReference type="SAM" id="Phobius"/>
    </source>
</evidence>
<sequence>MTELTMADFRKVFPIAILLTIVQWVATSGGDLHAIVPTLAGFIAIFAAFFVVGLLFLFLQRQAPW</sequence>
<gene>
    <name evidence="2" type="ORF">GCM10025751_17340</name>
</gene>
<dbReference type="EMBL" id="BAABKX010000001">
    <property type="protein sequence ID" value="GAA5047152.1"/>
    <property type="molecule type" value="Genomic_DNA"/>
</dbReference>
<reference evidence="2 3" key="1">
    <citation type="journal article" date="2019" name="Int. J. Syst. Evol. Microbiol.">
        <title>The Global Catalogue of Microorganisms (GCM) 10K type strain sequencing project: providing services to taxonomists for standard genome sequencing and annotation.</title>
        <authorList>
            <consortium name="The Broad Institute Genomics Platform"/>
            <consortium name="The Broad Institute Genome Sequencing Center for Infectious Disease"/>
            <person name="Wu L."/>
            <person name="Ma J."/>
        </authorList>
    </citation>
    <scope>NUCLEOTIDE SEQUENCE [LARGE SCALE GENOMIC DNA]</scope>
    <source>
        <strain evidence="2 3">JCM 17504</strain>
    </source>
</reference>
<dbReference type="Proteomes" id="UP001501729">
    <property type="component" value="Unassembled WGS sequence"/>
</dbReference>
<accession>A0AAV3UFC5</accession>
<organism evidence="2 3">
    <name type="scientific">Haladaptatus pallidirubidus</name>
    <dbReference type="NCBI Taxonomy" id="1008152"/>
    <lineage>
        <taxon>Archaea</taxon>
        <taxon>Methanobacteriati</taxon>
        <taxon>Methanobacteriota</taxon>
        <taxon>Stenosarchaea group</taxon>
        <taxon>Halobacteria</taxon>
        <taxon>Halobacteriales</taxon>
        <taxon>Haladaptataceae</taxon>
        <taxon>Haladaptatus</taxon>
    </lineage>
</organism>
<keyword evidence="1" id="KW-0472">Membrane</keyword>
<keyword evidence="1" id="KW-1133">Transmembrane helix</keyword>
<feature type="transmembrane region" description="Helical" evidence="1">
    <location>
        <begin position="35"/>
        <end position="59"/>
    </location>
</feature>
<keyword evidence="3" id="KW-1185">Reference proteome</keyword>
<name>A0AAV3UFC5_9EURY</name>
<evidence type="ECO:0000313" key="2">
    <source>
        <dbReference type="EMBL" id="GAA5047152.1"/>
    </source>
</evidence>
<evidence type="ECO:0000313" key="3">
    <source>
        <dbReference type="Proteomes" id="UP001501729"/>
    </source>
</evidence>
<keyword evidence="1" id="KW-0812">Transmembrane</keyword>
<dbReference type="GeneID" id="68612326"/>
<dbReference type="RefSeq" id="WP_227776501.1">
    <property type="nucleotide sequence ID" value="NZ_BAABKX010000001.1"/>
</dbReference>
<protein>
    <submittedName>
        <fullName evidence="2">Uncharacterized protein</fullName>
    </submittedName>
</protein>
<comment type="caution">
    <text evidence="2">The sequence shown here is derived from an EMBL/GenBank/DDBJ whole genome shotgun (WGS) entry which is preliminary data.</text>
</comment>
<dbReference type="AlphaFoldDB" id="A0AAV3UFC5"/>
<feature type="transmembrane region" description="Helical" evidence="1">
    <location>
        <begin position="12"/>
        <end position="29"/>
    </location>
</feature>